<dbReference type="InterPro" id="IPR014768">
    <property type="entry name" value="GBD/FH3_dom"/>
</dbReference>
<dbReference type="InterPro" id="IPR010472">
    <property type="entry name" value="FH3_dom"/>
</dbReference>
<dbReference type="PROSITE" id="PS51232">
    <property type="entry name" value="GBD_FH3"/>
    <property type="match status" value="1"/>
</dbReference>
<evidence type="ECO:0000259" key="2">
    <source>
        <dbReference type="PROSITE" id="PS51232"/>
    </source>
</evidence>
<name>A0A3P8TQM6_AMPPE</name>
<dbReference type="SMART" id="SM01140">
    <property type="entry name" value="Drf_GBD"/>
    <property type="match status" value="1"/>
</dbReference>
<dbReference type="Gene3D" id="1.25.10.10">
    <property type="entry name" value="Leucine-rich Repeat Variant"/>
    <property type="match status" value="1"/>
</dbReference>
<dbReference type="STRING" id="161767.ENSAPEP00000025342"/>
<reference evidence="3 4" key="1">
    <citation type="submission" date="2018-03" db="EMBL/GenBank/DDBJ databases">
        <title>Finding Nemo's genes: A chromosome-scale reference assembly of the genome of the orange clownfish Amphiprion percula.</title>
        <authorList>
            <person name="Lehmann R."/>
        </authorList>
    </citation>
    <scope>NUCLEOTIDE SEQUENCE</scope>
</reference>
<organism evidence="3 4">
    <name type="scientific">Amphiprion percula</name>
    <name type="common">Orange clownfish</name>
    <name type="synonym">Lutjanus percula</name>
    <dbReference type="NCBI Taxonomy" id="161767"/>
    <lineage>
        <taxon>Eukaryota</taxon>
        <taxon>Metazoa</taxon>
        <taxon>Chordata</taxon>
        <taxon>Craniata</taxon>
        <taxon>Vertebrata</taxon>
        <taxon>Euteleostomi</taxon>
        <taxon>Actinopterygii</taxon>
        <taxon>Neopterygii</taxon>
        <taxon>Teleostei</taxon>
        <taxon>Neoteleostei</taxon>
        <taxon>Acanthomorphata</taxon>
        <taxon>Ovalentaria</taxon>
        <taxon>Pomacentridae</taxon>
        <taxon>Amphiprion</taxon>
    </lineage>
</organism>
<dbReference type="AlphaFoldDB" id="A0A3P8TQM6"/>
<feature type="domain" description="GBD/FH3" evidence="2">
    <location>
        <begin position="1"/>
        <end position="234"/>
    </location>
</feature>
<dbReference type="InterPro" id="IPR010473">
    <property type="entry name" value="GTPase-bd"/>
</dbReference>
<dbReference type="Pfam" id="PF06371">
    <property type="entry name" value="Drf_GBD"/>
    <property type="match status" value="1"/>
</dbReference>
<dbReference type="Proteomes" id="UP000265080">
    <property type="component" value="Chromosome 11"/>
</dbReference>
<dbReference type="GO" id="GO:0030036">
    <property type="term" value="P:actin cytoskeleton organization"/>
    <property type="evidence" value="ECO:0007669"/>
    <property type="project" value="InterPro"/>
</dbReference>
<dbReference type="PANTHER" id="PTHR46345:SF5">
    <property type="entry name" value="INVERTED FORMIN-2"/>
    <property type="match status" value="1"/>
</dbReference>
<protein>
    <recommendedName>
        <fullName evidence="2">GBD/FH3 domain-containing protein</fullName>
    </recommendedName>
</protein>
<reference evidence="3" key="2">
    <citation type="submission" date="2025-08" db="UniProtKB">
        <authorList>
            <consortium name="Ensembl"/>
        </authorList>
    </citation>
    <scope>IDENTIFICATION</scope>
</reference>
<accession>A0A3P8TQM6</accession>
<dbReference type="InterPro" id="IPR011989">
    <property type="entry name" value="ARM-like"/>
</dbReference>
<feature type="region of interest" description="Disordered" evidence="1">
    <location>
        <begin position="1"/>
        <end position="21"/>
    </location>
</feature>
<reference evidence="3" key="3">
    <citation type="submission" date="2025-09" db="UniProtKB">
        <authorList>
            <consortium name="Ensembl"/>
        </authorList>
    </citation>
    <scope>IDENTIFICATION</scope>
</reference>
<dbReference type="Ensembl" id="ENSAPET00000026011.1">
    <property type="protein sequence ID" value="ENSAPEP00000025342.1"/>
    <property type="gene ID" value="ENSAPEG00000018025.1"/>
</dbReference>
<dbReference type="OMA" id="CARIPDA"/>
<dbReference type="InterPro" id="IPR016024">
    <property type="entry name" value="ARM-type_fold"/>
</dbReference>
<evidence type="ECO:0000256" key="1">
    <source>
        <dbReference type="SAM" id="MobiDB-lite"/>
    </source>
</evidence>
<keyword evidence="4" id="KW-1185">Reference proteome</keyword>
<proteinExistence type="predicted"/>
<dbReference type="GO" id="GO:0003779">
    <property type="term" value="F:actin binding"/>
    <property type="evidence" value="ECO:0007669"/>
    <property type="project" value="InterPro"/>
</dbReference>
<dbReference type="SUPFAM" id="SSF48371">
    <property type="entry name" value="ARM repeat"/>
    <property type="match status" value="1"/>
</dbReference>
<feature type="compositionally biased region" description="Basic and acidic residues" evidence="1">
    <location>
        <begin position="1"/>
        <end position="14"/>
    </location>
</feature>
<dbReference type="PANTHER" id="PTHR46345">
    <property type="entry name" value="INVERTED FORMIN-2"/>
    <property type="match status" value="1"/>
</dbReference>
<sequence length="234" mass="26546">MAAKTKWEAVKDRMTTTTSADPDATLEANLENADPELCIRLLQVPTVVNYSGLRRRLEASDQSWMVQFLELHGLDLLMEALERLSGRGCARIADALLQLTCVSCIRAVMNSSAGLHFILDNEGYVRTLTYALDTSNIMVKMQVFELLAALALFDPQGHLLVLDALENYKVPKQQYRFSVIMNELHGTDNVPYMVTLMSMVNVLVLGQEDLRKRDRLRQEFIGLQLLDLLPRLRY</sequence>
<evidence type="ECO:0000313" key="4">
    <source>
        <dbReference type="Proteomes" id="UP000265080"/>
    </source>
</evidence>
<dbReference type="GO" id="GO:0031267">
    <property type="term" value="F:small GTPase binding"/>
    <property type="evidence" value="ECO:0007669"/>
    <property type="project" value="InterPro"/>
</dbReference>
<dbReference type="Pfam" id="PF06367">
    <property type="entry name" value="Drf_FH3"/>
    <property type="match status" value="1"/>
</dbReference>
<dbReference type="GeneTree" id="ENSGT00940000155691"/>
<evidence type="ECO:0000313" key="3">
    <source>
        <dbReference type="Ensembl" id="ENSAPEP00000025342.1"/>
    </source>
</evidence>